<dbReference type="EMBL" id="CADEAL010000101">
    <property type="protein sequence ID" value="CAB1414352.1"/>
    <property type="molecule type" value="Genomic_DNA"/>
</dbReference>
<proteinExistence type="predicted"/>
<evidence type="ECO:0000313" key="2">
    <source>
        <dbReference type="Proteomes" id="UP001153269"/>
    </source>
</evidence>
<evidence type="ECO:0000313" key="1">
    <source>
        <dbReference type="EMBL" id="CAB1414352.1"/>
    </source>
</evidence>
<reference evidence="1" key="1">
    <citation type="submission" date="2020-03" db="EMBL/GenBank/DDBJ databases">
        <authorList>
            <person name="Weist P."/>
        </authorList>
    </citation>
    <scope>NUCLEOTIDE SEQUENCE</scope>
</reference>
<sequence>MVTACGPFVGDWQRHMTPARTVQVGTKLLFYLPSRLHNDSCVSMEKEWKSNLLCKHTKAPVRQAARKQTGTWVRMDGPSITPQPLSSANCK</sequence>
<comment type="caution">
    <text evidence="1">The sequence shown here is derived from an EMBL/GenBank/DDBJ whole genome shotgun (WGS) entry which is preliminary data.</text>
</comment>
<gene>
    <name evidence="1" type="ORF">PLEPLA_LOCUS2061</name>
</gene>
<protein>
    <submittedName>
        <fullName evidence="1">Uncharacterized protein</fullName>
    </submittedName>
</protein>
<keyword evidence="2" id="KW-1185">Reference proteome</keyword>
<organism evidence="1 2">
    <name type="scientific">Pleuronectes platessa</name>
    <name type="common">European plaice</name>
    <dbReference type="NCBI Taxonomy" id="8262"/>
    <lineage>
        <taxon>Eukaryota</taxon>
        <taxon>Metazoa</taxon>
        <taxon>Chordata</taxon>
        <taxon>Craniata</taxon>
        <taxon>Vertebrata</taxon>
        <taxon>Euteleostomi</taxon>
        <taxon>Actinopterygii</taxon>
        <taxon>Neopterygii</taxon>
        <taxon>Teleostei</taxon>
        <taxon>Neoteleostei</taxon>
        <taxon>Acanthomorphata</taxon>
        <taxon>Carangaria</taxon>
        <taxon>Pleuronectiformes</taxon>
        <taxon>Pleuronectoidei</taxon>
        <taxon>Pleuronectidae</taxon>
        <taxon>Pleuronectes</taxon>
    </lineage>
</organism>
<accession>A0A9N7TJR8</accession>
<name>A0A9N7TJR8_PLEPL</name>
<dbReference type="AlphaFoldDB" id="A0A9N7TJR8"/>
<dbReference type="Proteomes" id="UP001153269">
    <property type="component" value="Unassembled WGS sequence"/>
</dbReference>